<reference evidence="1 2" key="1">
    <citation type="journal article" date="2016" name="Mol. Biol. Evol.">
        <title>Comparative Genomics of Early-Diverging Mushroom-Forming Fungi Provides Insights into the Origins of Lignocellulose Decay Capabilities.</title>
        <authorList>
            <person name="Nagy L.G."/>
            <person name="Riley R."/>
            <person name="Tritt A."/>
            <person name="Adam C."/>
            <person name="Daum C."/>
            <person name="Floudas D."/>
            <person name="Sun H."/>
            <person name="Yadav J.S."/>
            <person name="Pangilinan J."/>
            <person name="Larsson K.H."/>
            <person name="Matsuura K."/>
            <person name="Barry K."/>
            <person name="Labutti K."/>
            <person name="Kuo R."/>
            <person name="Ohm R.A."/>
            <person name="Bhattacharya S.S."/>
            <person name="Shirouzu T."/>
            <person name="Yoshinaga Y."/>
            <person name="Martin F.M."/>
            <person name="Grigoriev I.V."/>
            <person name="Hibbett D.S."/>
        </authorList>
    </citation>
    <scope>NUCLEOTIDE SEQUENCE [LARGE SCALE GENOMIC DNA]</scope>
    <source>
        <strain evidence="1 2">CBS 109695</strain>
    </source>
</reference>
<name>A0A166UYL1_9AGAM</name>
<dbReference type="EMBL" id="KV417486">
    <property type="protein sequence ID" value="KZP32165.1"/>
    <property type="molecule type" value="Genomic_DNA"/>
</dbReference>
<sequence>MGGAGSRTRCACGRSFMVCCYLRIKTLTNELQPATTTISPSFECSSHSSYPLSRPQRTNHFSYRHAYIHFSLSYLLTYSLLSIKRTQHQRRVIGAAFFSPRARNTTPHSPTRR</sequence>
<protein>
    <submittedName>
        <fullName evidence="1">Uncharacterized protein</fullName>
    </submittedName>
</protein>
<proteinExistence type="predicted"/>
<evidence type="ECO:0000313" key="1">
    <source>
        <dbReference type="EMBL" id="KZP32165.1"/>
    </source>
</evidence>
<organism evidence="1 2">
    <name type="scientific">Athelia psychrophila</name>
    <dbReference type="NCBI Taxonomy" id="1759441"/>
    <lineage>
        <taxon>Eukaryota</taxon>
        <taxon>Fungi</taxon>
        <taxon>Dikarya</taxon>
        <taxon>Basidiomycota</taxon>
        <taxon>Agaricomycotina</taxon>
        <taxon>Agaricomycetes</taxon>
        <taxon>Agaricomycetidae</taxon>
        <taxon>Atheliales</taxon>
        <taxon>Atheliaceae</taxon>
        <taxon>Athelia</taxon>
    </lineage>
</organism>
<dbReference type="AlphaFoldDB" id="A0A166UYL1"/>
<accession>A0A166UYL1</accession>
<dbReference type="Proteomes" id="UP000076532">
    <property type="component" value="Unassembled WGS sequence"/>
</dbReference>
<evidence type="ECO:0000313" key="2">
    <source>
        <dbReference type="Proteomes" id="UP000076532"/>
    </source>
</evidence>
<gene>
    <name evidence="1" type="ORF">FIBSPDRAFT_510711</name>
</gene>
<keyword evidence="2" id="KW-1185">Reference proteome</keyword>